<keyword evidence="4" id="KW-1185">Reference proteome</keyword>
<evidence type="ECO:0000313" key="4">
    <source>
        <dbReference type="Proteomes" id="UP000245702"/>
    </source>
</evidence>
<name>A0ABM9VZZ8_9FIRM</name>
<dbReference type="EMBL" id="FCOW01000004">
    <property type="protein sequence ID" value="CVK18409.1"/>
    <property type="molecule type" value="Genomic_DNA"/>
</dbReference>
<feature type="domain" description="Cch helix turn helix" evidence="2">
    <location>
        <begin position="870"/>
        <end position="965"/>
    </location>
</feature>
<dbReference type="Pfam" id="PF06048">
    <property type="entry name" value="DUF927"/>
    <property type="match status" value="1"/>
</dbReference>
<dbReference type="InterPro" id="IPR040538">
    <property type="entry name" value="Cch_HTH"/>
</dbReference>
<sequence length="973" mass="109506">MITDTNPVALPVIAESVNTTKGTDISNWFHFLFGECQDGWMTIAYKQKCEQYFQTKWFKTTQLTSAIDMAKQLSSQKKDVYFGLGLRRKKLDSGRGKVEDVRCITCLWADIDVKADAHKETNLPQGIEEAVDFVNSFPLLPSVIINSGHGLHAYWLLNTPWDLDEAENLRAKQLMSRFQGLLKDKGKENGWKLDNTSDLARILRVPGTLNYKYPEQPIKVEILEAHPERRYTIEKVEEFLPIAEPIQPQIDRGLNPDDSVRVLVENCAFIQHCRDNAVNLHENDWFAMVSNLCRLEKGNEVIHQFSRSYTGYSVEETDEKIRHCLQDGGPHTCEYIQDKVGFHNCPSGGCGVKSPIAMATSAVFKAKLVLRKLWQGVASQPTAAFNQEYVSALGVLKNRDKAEYGKAIVEFRELAGKKLNIKHLESAVDEAVRKWDKQQSATNIFEGLPYEFTVPENWVVTTKGIQAWTKEGKITVSPTPITIARRLKNVDENTEKVELFFKRDNRWRTIRTERSTICSKTKIVDLANFGLPVTSETARLLVKYLADVEAANDIPVISTINRLGWINDREFVPSLSNIILDAEGGNAKLADAFKPSGTLEEWIDLVNPMRGNPLSRFVLSAGFAAPMMQPLKQRNFALHIWGDSRAGKSAVAKAALSVWGNPHQGMMTFNTTGVGLEQQVGFLSNLPLVIDEKQIVAVANKQSFVESLLYMLGEGKGRTRGNKTGGLANYQNWRTLAITTGEHPMSDTSSATGVKSRVLELHSQSVVPESYGSKLHQRLDSVYGTAGSEFIRRLIDYSELSELFQSICKKLQEQTSDLMGSHQSALALIATADVLVSQWIFAEDEDTAVNDCWAMLETIAKQLETKSEADEATRAIMHFHSWMQENTRRFDCDARYEYGWIEDGNTVFINSGTFTRAMKDGGFNAIRVKADFLARQWLIPHINSKGKKVDYKSKRNPDRKNAMVIEIRLPLLA</sequence>
<evidence type="ECO:0000259" key="1">
    <source>
        <dbReference type="Pfam" id="PF06048"/>
    </source>
</evidence>
<dbReference type="Pfam" id="PF18662">
    <property type="entry name" value="HTH_56"/>
    <property type="match status" value="1"/>
</dbReference>
<dbReference type="RefSeq" id="WP_075756345.1">
    <property type="nucleotide sequence ID" value="NZ_CP146991.1"/>
</dbReference>
<evidence type="ECO:0000313" key="3">
    <source>
        <dbReference type="EMBL" id="CVK18409.1"/>
    </source>
</evidence>
<reference evidence="3 4" key="1">
    <citation type="submission" date="2016-01" db="EMBL/GenBank/DDBJ databases">
        <authorList>
            <person name="Brown R."/>
        </authorList>
    </citation>
    <scope>NUCLEOTIDE SEQUENCE [LARGE SCALE GENOMIC DNA]</scope>
    <source>
        <strain evidence="3">Sporomusa sphaeroides DSM 2875</strain>
    </source>
</reference>
<evidence type="ECO:0008006" key="5">
    <source>
        <dbReference type="Google" id="ProtNLM"/>
    </source>
</evidence>
<dbReference type="Proteomes" id="UP000245702">
    <property type="component" value="Unassembled WGS sequence"/>
</dbReference>
<accession>A0ABM9VZZ8</accession>
<evidence type="ECO:0000259" key="2">
    <source>
        <dbReference type="Pfam" id="PF18662"/>
    </source>
</evidence>
<protein>
    <recommendedName>
        <fullName evidence="5">DUF927 domain-containing protein</fullName>
    </recommendedName>
</protein>
<proteinExistence type="predicted"/>
<organism evidence="3 4">
    <name type="scientific">Sporomusa sphaeroides DSM 2875</name>
    <dbReference type="NCBI Taxonomy" id="1337886"/>
    <lineage>
        <taxon>Bacteria</taxon>
        <taxon>Bacillati</taxon>
        <taxon>Bacillota</taxon>
        <taxon>Negativicutes</taxon>
        <taxon>Selenomonadales</taxon>
        <taxon>Sporomusaceae</taxon>
        <taxon>Sporomusa</taxon>
    </lineage>
</organism>
<gene>
    <name evidence="3" type="ORF">SSPH_01047</name>
</gene>
<comment type="caution">
    <text evidence="3">The sequence shown here is derived from an EMBL/GenBank/DDBJ whole genome shotgun (WGS) entry which is preliminary data.</text>
</comment>
<dbReference type="InterPro" id="IPR009270">
    <property type="entry name" value="DUF927"/>
</dbReference>
<feature type="domain" description="DUF927" evidence="1">
    <location>
        <begin position="475"/>
        <end position="728"/>
    </location>
</feature>